<evidence type="ECO:0000313" key="2">
    <source>
        <dbReference type="EMBL" id="KXG35730.1"/>
    </source>
</evidence>
<name>A0A1B6QCV2_SORBI</name>
<reference evidence="3" key="2">
    <citation type="journal article" date="2018" name="Plant J.">
        <title>The Sorghum bicolor reference genome: improved assembly, gene annotations, a transcriptome atlas, and signatures of genome organization.</title>
        <authorList>
            <person name="McCormick R.F."/>
            <person name="Truong S.K."/>
            <person name="Sreedasyam A."/>
            <person name="Jenkins J."/>
            <person name="Shu S."/>
            <person name="Sims D."/>
            <person name="Kennedy M."/>
            <person name="Amirebrahimi M."/>
            <person name="Weers B.D."/>
            <person name="McKinley B."/>
            <person name="Mattison A."/>
            <person name="Morishige D.T."/>
            <person name="Grimwood J."/>
            <person name="Schmutz J."/>
            <person name="Mullet J.E."/>
        </authorList>
    </citation>
    <scope>NUCLEOTIDE SEQUENCE [LARGE SCALE GENOMIC DNA]</scope>
    <source>
        <strain evidence="3">cv. BTx623</strain>
    </source>
</reference>
<reference evidence="2 3" key="1">
    <citation type="journal article" date="2009" name="Nature">
        <title>The Sorghum bicolor genome and the diversification of grasses.</title>
        <authorList>
            <person name="Paterson A.H."/>
            <person name="Bowers J.E."/>
            <person name="Bruggmann R."/>
            <person name="Dubchak I."/>
            <person name="Grimwood J."/>
            <person name="Gundlach H."/>
            <person name="Haberer G."/>
            <person name="Hellsten U."/>
            <person name="Mitros T."/>
            <person name="Poliakov A."/>
            <person name="Schmutz J."/>
            <person name="Spannagl M."/>
            <person name="Tang H."/>
            <person name="Wang X."/>
            <person name="Wicker T."/>
            <person name="Bharti A.K."/>
            <person name="Chapman J."/>
            <person name="Feltus F.A."/>
            <person name="Gowik U."/>
            <person name="Grigoriev I.V."/>
            <person name="Lyons E."/>
            <person name="Maher C.A."/>
            <person name="Martis M."/>
            <person name="Narechania A."/>
            <person name="Otillar R.P."/>
            <person name="Penning B.W."/>
            <person name="Salamov A.A."/>
            <person name="Wang Y."/>
            <person name="Zhang L."/>
            <person name="Carpita N.C."/>
            <person name="Freeling M."/>
            <person name="Gingle A.R."/>
            <person name="Hash C.T."/>
            <person name="Keller B."/>
            <person name="Klein P."/>
            <person name="Kresovich S."/>
            <person name="McCann M.C."/>
            <person name="Ming R."/>
            <person name="Peterson D.G."/>
            <person name="Mehboob-ur-Rahman"/>
            <person name="Ware D."/>
            <person name="Westhoff P."/>
            <person name="Mayer K.F."/>
            <person name="Messing J."/>
            <person name="Rokhsar D.S."/>
        </authorList>
    </citation>
    <scope>NUCLEOTIDE SEQUENCE [LARGE SCALE GENOMIC DNA]</scope>
    <source>
        <strain evidence="3">cv. BTx623</strain>
    </source>
</reference>
<keyword evidence="3" id="KW-1185">Reference proteome</keyword>
<dbReference type="Gramene" id="KXG35730">
    <property type="protein sequence ID" value="KXG35730"/>
    <property type="gene ID" value="SORBI_3002G218400"/>
</dbReference>
<sequence>MPNTESDHHHGIPARAGRQWRLPRCPDRQPHVPVFGHPRWLPPKEQQQQQDVEEEEDPDGASTTTVRVPLGRLLLEEPWCDNTDAELDGVPAETYCLWSPGVSPPPLTGSPRQASPERCWRSGSRCDGGRRRRLVGRWGGGGGGLAGRCGGGLAGRVF</sequence>
<evidence type="ECO:0000256" key="1">
    <source>
        <dbReference type="SAM" id="MobiDB-lite"/>
    </source>
</evidence>
<dbReference type="Proteomes" id="UP000000768">
    <property type="component" value="Chromosome 2"/>
</dbReference>
<feature type="compositionally biased region" description="Basic and acidic residues" evidence="1">
    <location>
        <begin position="1"/>
        <end position="10"/>
    </location>
</feature>
<dbReference type="AlphaFoldDB" id="A0A1B6QCV2"/>
<feature type="region of interest" description="Disordered" evidence="1">
    <location>
        <begin position="1"/>
        <end position="67"/>
    </location>
</feature>
<evidence type="ECO:0000313" key="3">
    <source>
        <dbReference type="Proteomes" id="UP000000768"/>
    </source>
</evidence>
<proteinExistence type="predicted"/>
<dbReference type="EMBL" id="CM000761">
    <property type="protein sequence ID" value="KXG35730.1"/>
    <property type="molecule type" value="Genomic_DNA"/>
</dbReference>
<accession>A0A1B6QCV2</accession>
<dbReference type="InParanoid" id="A0A1B6QCV2"/>
<gene>
    <name evidence="2" type="ORF">SORBI_3002G218400</name>
</gene>
<organism evidence="2 3">
    <name type="scientific">Sorghum bicolor</name>
    <name type="common">Sorghum</name>
    <name type="synonym">Sorghum vulgare</name>
    <dbReference type="NCBI Taxonomy" id="4558"/>
    <lineage>
        <taxon>Eukaryota</taxon>
        <taxon>Viridiplantae</taxon>
        <taxon>Streptophyta</taxon>
        <taxon>Embryophyta</taxon>
        <taxon>Tracheophyta</taxon>
        <taxon>Spermatophyta</taxon>
        <taxon>Magnoliopsida</taxon>
        <taxon>Liliopsida</taxon>
        <taxon>Poales</taxon>
        <taxon>Poaceae</taxon>
        <taxon>PACMAD clade</taxon>
        <taxon>Panicoideae</taxon>
        <taxon>Andropogonodae</taxon>
        <taxon>Andropogoneae</taxon>
        <taxon>Sorghinae</taxon>
        <taxon>Sorghum</taxon>
    </lineage>
</organism>
<protein>
    <submittedName>
        <fullName evidence="2">Uncharacterized protein</fullName>
    </submittedName>
</protein>